<dbReference type="AlphaFoldDB" id="A0AAE3M5P6"/>
<protein>
    <submittedName>
        <fullName evidence="1">Uncharacterized protein</fullName>
    </submittedName>
</protein>
<dbReference type="RefSeq" id="WP_301191300.1">
    <property type="nucleotide sequence ID" value="NZ_JAPDPJ010000035.1"/>
</dbReference>
<proteinExistence type="predicted"/>
<dbReference type="EMBL" id="JAPDPJ010000035">
    <property type="protein sequence ID" value="MCW3787736.1"/>
    <property type="molecule type" value="Genomic_DNA"/>
</dbReference>
<gene>
    <name evidence="1" type="ORF">OM075_14765</name>
</gene>
<sequence length="50" mass="5931">MPIKGWIYSYQNTELKIDEVKARNIWLIFQTYSLMCISSKPWGDTPSYDV</sequence>
<reference evidence="1" key="1">
    <citation type="submission" date="2022-10" db="EMBL/GenBank/DDBJ databases">
        <authorList>
            <person name="Yu W.X."/>
        </authorList>
    </citation>
    <scope>NUCLEOTIDE SEQUENCE</scope>
    <source>
        <strain evidence="1">AAT</strain>
    </source>
</reference>
<evidence type="ECO:0000313" key="2">
    <source>
        <dbReference type="Proteomes" id="UP001209229"/>
    </source>
</evidence>
<name>A0AAE3M5P6_9BACT</name>
<comment type="caution">
    <text evidence="1">The sequence shown here is derived from an EMBL/GenBank/DDBJ whole genome shotgun (WGS) entry which is preliminary data.</text>
</comment>
<accession>A0AAE3M5P6</accession>
<keyword evidence="2" id="KW-1185">Reference proteome</keyword>
<organism evidence="1 2">
    <name type="scientific">Plebeiibacterium sediminum</name>
    <dbReference type="NCBI Taxonomy" id="2992112"/>
    <lineage>
        <taxon>Bacteria</taxon>
        <taxon>Pseudomonadati</taxon>
        <taxon>Bacteroidota</taxon>
        <taxon>Bacteroidia</taxon>
        <taxon>Marinilabiliales</taxon>
        <taxon>Marinilabiliaceae</taxon>
        <taxon>Plebeiibacterium</taxon>
    </lineage>
</organism>
<evidence type="ECO:0000313" key="1">
    <source>
        <dbReference type="EMBL" id="MCW3787736.1"/>
    </source>
</evidence>
<dbReference type="Proteomes" id="UP001209229">
    <property type="component" value="Unassembled WGS sequence"/>
</dbReference>